<sequence>MRGSWRVAKLKFNNKLASHTFMLSHDAEWILNKRSKSIARSRNGQGPKSMVIEDLLIEEKDINKKIKSEITKAKKDAVEKINNLKTTLDSISYKLKEKEEKIAEEERNNEILISTIEEINHLIMEVITHPNKALEDFEQNYEDGFTHILEKLPDNIKKKINKLKLF</sequence>
<organism evidence="2 3">
    <name type="scientific">Marinobacterium lutimaris</name>
    <dbReference type="NCBI Taxonomy" id="568106"/>
    <lineage>
        <taxon>Bacteria</taxon>
        <taxon>Pseudomonadati</taxon>
        <taxon>Pseudomonadota</taxon>
        <taxon>Gammaproteobacteria</taxon>
        <taxon>Oceanospirillales</taxon>
        <taxon>Oceanospirillaceae</taxon>
        <taxon>Marinobacterium</taxon>
    </lineage>
</organism>
<name>A0A1H5VSV0_9GAMM</name>
<keyword evidence="1" id="KW-0175">Coiled coil</keyword>
<dbReference type="EMBL" id="FNVQ01000001">
    <property type="protein sequence ID" value="SEF90352.1"/>
    <property type="molecule type" value="Genomic_DNA"/>
</dbReference>
<evidence type="ECO:0000313" key="3">
    <source>
        <dbReference type="Proteomes" id="UP000236745"/>
    </source>
</evidence>
<keyword evidence="3" id="KW-1185">Reference proteome</keyword>
<evidence type="ECO:0000256" key="1">
    <source>
        <dbReference type="SAM" id="Coils"/>
    </source>
</evidence>
<protein>
    <submittedName>
        <fullName evidence="2">Uncharacterized protein</fullName>
    </submittedName>
</protein>
<reference evidence="2 3" key="1">
    <citation type="submission" date="2016-10" db="EMBL/GenBank/DDBJ databases">
        <authorList>
            <person name="de Groot N.N."/>
        </authorList>
    </citation>
    <scope>NUCLEOTIDE SEQUENCE [LARGE SCALE GENOMIC DNA]</scope>
    <source>
        <strain evidence="2 3">DSM 22012</strain>
    </source>
</reference>
<dbReference type="Proteomes" id="UP000236745">
    <property type="component" value="Unassembled WGS sequence"/>
</dbReference>
<evidence type="ECO:0000313" key="2">
    <source>
        <dbReference type="EMBL" id="SEF90352.1"/>
    </source>
</evidence>
<proteinExistence type="predicted"/>
<feature type="coiled-coil region" evidence="1">
    <location>
        <begin position="81"/>
        <end position="122"/>
    </location>
</feature>
<gene>
    <name evidence="2" type="ORF">SAMN05444390_101830</name>
</gene>
<dbReference type="AlphaFoldDB" id="A0A1H5VSV0"/>
<accession>A0A1H5VSV0</accession>